<evidence type="ECO:0000313" key="5">
    <source>
        <dbReference type="Proteomes" id="UP000246099"/>
    </source>
</evidence>
<dbReference type="Gene3D" id="3.40.640.10">
    <property type="entry name" value="Type I PLP-dependent aspartate aminotransferase-like (Major domain)"/>
    <property type="match status" value="1"/>
</dbReference>
<dbReference type="PANTHER" id="PTHR43713">
    <property type="entry name" value="GLUTAMATE-1-SEMIALDEHYDE 2,1-AMINOMUTASE"/>
    <property type="match status" value="1"/>
</dbReference>
<evidence type="ECO:0000256" key="3">
    <source>
        <dbReference type="RuleBase" id="RU003560"/>
    </source>
</evidence>
<comment type="cofactor">
    <cofactor evidence="1">
        <name>pyridoxal 5'-phosphate</name>
        <dbReference type="ChEBI" id="CHEBI:597326"/>
    </cofactor>
</comment>
<reference evidence="4 5" key="1">
    <citation type="submission" date="2018-05" db="EMBL/GenBank/DDBJ databases">
        <title>Chitinophaga sp. nov., isolated from rhizosphere soil of Alhagi.</title>
        <authorList>
            <person name="Liu Y."/>
        </authorList>
    </citation>
    <scope>NUCLEOTIDE SEQUENCE [LARGE SCALE GENOMIC DNA]</scope>
    <source>
        <strain evidence="4 5">T22</strain>
    </source>
</reference>
<dbReference type="Pfam" id="PF00202">
    <property type="entry name" value="Aminotran_3"/>
    <property type="match status" value="1"/>
</dbReference>
<accession>A0ABM6WAW5</accession>
<protein>
    <submittedName>
        <fullName evidence="4">Aspartate aminotransferase family protein</fullName>
    </submittedName>
</protein>
<dbReference type="CDD" id="cd00610">
    <property type="entry name" value="OAT_like"/>
    <property type="match status" value="1"/>
</dbReference>
<name>A0ABM6WAW5_9BACT</name>
<evidence type="ECO:0000256" key="2">
    <source>
        <dbReference type="ARBA" id="ARBA00022898"/>
    </source>
</evidence>
<sequence length="435" mass="47057">MATIKTENMEHIRSEQLYAEACEIIPCGVSSSMRKNVKPLLFFERAEGPYYFDVDGNRYIDYTLAWGPLIAGSNHPFINKAVAEQLQRSYTLGAQHPLEVTLAKKLTGILPGVEQVAFSNTGSEAVQSAIRIARTYTGRNKIVKFEGHYHGWLNNVLVSYKPQPAQLGTPVASCGGQPAPEFEDTLVLPWNNLAAVKELLAARGHEIACVITEPVLANSGCCMPEEGYLQGIIDCCREHGVVSVFDEVITGFRLALGGAREYFGLRPDLSVYAKAIAGGFTMAALGGRKAVFDVIREGKTIHAGTYNGASVNLAAALATITVLSGDGCFTRLHAYGHALREHLQLAARKAGLLLVTAGTGSVFSMHFGLREEPRNYADTLAADAALFAKFRALMLHEGIHLLPDGRWYIGITHTDAELAFTRQAIDNTFAGLAGS</sequence>
<dbReference type="GO" id="GO:0008483">
    <property type="term" value="F:transaminase activity"/>
    <property type="evidence" value="ECO:0007669"/>
    <property type="project" value="UniProtKB-KW"/>
</dbReference>
<keyword evidence="4" id="KW-0032">Aminotransferase</keyword>
<comment type="similarity">
    <text evidence="3">Belongs to the class-III pyridoxal-phosphate-dependent aminotransferase family.</text>
</comment>
<dbReference type="InterPro" id="IPR049704">
    <property type="entry name" value="Aminotrans_3_PPA_site"/>
</dbReference>
<evidence type="ECO:0000256" key="1">
    <source>
        <dbReference type="ARBA" id="ARBA00001933"/>
    </source>
</evidence>
<dbReference type="Gene3D" id="3.90.1150.10">
    <property type="entry name" value="Aspartate Aminotransferase, domain 1"/>
    <property type="match status" value="1"/>
</dbReference>
<keyword evidence="2 3" id="KW-0663">Pyridoxal phosphate</keyword>
<organism evidence="4 5">
    <name type="scientific">Chitinophaga alhagiae</name>
    <dbReference type="NCBI Taxonomy" id="2203219"/>
    <lineage>
        <taxon>Bacteria</taxon>
        <taxon>Pseudomonadati</taxon>
        <taxon>Bacteroidota</taxon>
        <taxon>Chitinophagia</taxon>
        <taxon>Chitinophagales</taxon>
        <taxon>Chitinophagaceae</taxon>
        <taxon>Chitinophaga</taxon>
    </lineage>
</organism>
<gene>
    <name evidence="4" type="ORF">DLD77_04460</name>
</gene>
<dbReference type="InterPro" id="IPR015424">
    <property type="entry name" value="PyrdxlP-dep_Trfase"/>
</dbReference>
<keyword evidence="4" id="KW-0808">Transferase</keyword>
<dbReference type="InterPro" id="IPR005814">
    <property type="entry name" value="Aminotrans_3"/>
</dbReference>
<dbReference type="PROSITE" id="PS00600">
    <property type="entry name" value="AA_TRANSFER_CLASS_3"/>
    <property type="match status" value="1"/>
</dbReference>
<dbReference type="EMBL" id="CP029600">
    <property type="protein sequence ID" value="AWO01004.1"/>
    <property type="molecule type" value="Genomic_DNA"/>
</dbReference>
<proteinExistence type="inferred from homology"/>
<keyword evidence="5" id="KW-1185">Reference proteome</keyword>
<dbReference type="PANTHER" id="PTHR43713:SF3">
    <property type="entry name" value="GLUTAMATE-1-SEMIALDEHYDE 2,1-AMINOMUTASE 1, CHLOROPLASTIC-RELATED"/>
    <property type="match status" value="1"/>
</dbReference>
<dbReference type="Proteomes" id="UP000246099">
    <property type="component" value="Chromosome"/>
</dbReference>
<evidence type="ECO:0000313" key="4">
    <source>
        <dbReference type="EMBL" id="AWO01004.1"/>
    </source>
</evidence>
<dbReference type="SUPFAM" id="SSF53383">
    <property type="entry name" value="PLP-dependent transferases"/>
    <property type="match status" value="1"/>
</dbReference>
<dbReference type="InterPro" id="IPR015421">
    <property type="entry name" value="PyrdxlP-dep_Trfase_major"/>
</dbReference>
<dbReference type="InterPro" id="IPR015422">
    <property type="entry name" value="PyrdxlP-dep_Trfase_small"/>
</dbReference>